<reference evidence="1" key="1">
    <citation type="submission" date="2014-12" db="EMBL/GenBank/DDBJ databases">
        <title>Insight into the proteome of Arion vulgaris.</title>
        <authorList>
            <person name="Aradska J."/>
            <person name="Bulat T."/>
            <person name="Smidak R."/>
            <person name="Sarate P."/>
            <person name="Gangsoo J."/>
            <person name="Sialana F."/>
            <person name="Bilban M."/>
            <person name="Lubec G."/>
        </authorList>
    </citation>
    <scope>NUCLEOTIDE SEQUENCE</scope>
    <source>
        <tissue evidence="1">Skin</tissue>
    </source>
</reference>
<organism evidence="1">
    <name type="scientific">Arion vulgaris</name>
    <dbReference type="NCBI Taxonomy" id="1028688"/>
    <lineage>
        <taxon>Eukaryota</taxon>
        <taxon>Metazoa</taxon>
        <taxon>Spiralia</taxon>
        <taxon>Lophotrochozoa</taxon>
        <taxon>Mollusca</taxon>
        <taxon>Gastropoda</taxon>
        <taxon>Heterobranchia</taxon>
        <taxon>Euthyneura</taxon>
        <taxon>Panpulmonata</taxon>
        <taxon>Eupulmonata</taxon>
        <taxon>Stylommatophora</taxon>
        <taxon>Helicina</taxon>
        <taxon>Arionoidea</taxon>
        <taxon>Arionidae</taxon>
        <taxon>Arion</taxon>
    </lineage>
</organism>
<protein>
    <submittedName>
        <fullName evidence="1">Uncharacterized protein</fullName>
    </submittedName>
</protein>
<proteinExistence type="predicted"/>
<sequence>MCKEENFMKNNSRDVSTLKGKSRMLIADTKHFLIIIKCMLQKEEALARRCKMQTFCFIRSKCRENKVETY</sequence>
<evidence type="ECO:0000313" key="1">
    <source>
        <dbReference type="EMBL" id="CEK90073.1"/>
    </source>
</evidence>
<gene>
    <name evidence="1" type="primary">ORF174547</name>
</gene>
<dbReference type="AlphaFoldDB" id="A0A0B7BAM9"/>
<name>A0A0B7BAM9_9EUPU</name>
<accession>A0A0B7BAM9</accession>
<dbReference type="EMBL" id="HACG01043208">
    <property type="protein sequence ID" value="CEK90073.1"/>
    <property type="molecule type" value="Transcribed_RNA"/>
</dbReference>